<dbReference type="InterPro" id="IPR029028">
    <property type="entry name" value="Alpha/beta_knot_MTases"/>
</dbReference>
<dbReference type="GO" id="GO:0016435">
    <property type="term" value="F:rRNA (guanine) methyltransferase activity"/>
    <property type="evidence" value="ECO:0007669"/>
    <property type="project" value="TreeGrafter"/>
</dbReference>
<keyword evidence="2" id="KW-1185">Reference proteome</keyword>
<accession>A0AAN7K1L3</accession>
<sequence length="91" mass="9780">MGKFAELDSVCAEDEGSFWAALDEATDPQNSGAIVRFAYFFGASVVLLCARNSAPSSGTSFGTARNDEVLGILSRKSGELLEDQSHQDRFL</sequence>
<dbReference type="SUPFAM" id="SSF75217">
    <property type="entry name" value="alpha/beta knot"/>
    <property type="match status" value="1"/>
</dbReference>
<dbReference type="PANTHER" id="PTHR46103">
    <property type="entry name" value="RRNA METHYLTRANSFERASE 1, MITOCHONDRIAL"/>
    <property type="match status" value="1"/>
</dbReference>
<protein>
    <submittedName>
        <fullName evidence="1">Uncharacterized protein</fullName>
    </submittedName>
</protein>
<evidence type="ECO:0000313" key="2">
    <source>
        <dbReference type="Proteomes" id="UP001345219"/>
    </source>
</evidence>
<dbReference type="Gene3D" id="3.40.1280.10">
    <property type="match status" value="1"/>
</dbReference>
<gene>
    <name evidence="1" type="ORF">SAY87_022894</name>
</gene>
<proteinExistence type="predicted"/>
<dbReference type="GO" id="GO:0009507">
    <property type="term" value="C:chloroplast"/>
    <property type="evidence" value="ECO:0007669"/>
    <property type="project" value="TreeGrafter"/>
</dbReference>
<evidence type="ECO:0000313" key="1">
    <source>
        <dbReference type="EMBL" id="KAK4759763.1"/>
    </source>
</evidence>
<dbReference type="AlphaFoldDB" id="A0AAN7K1L3"/>
<dbReference type="Proteomes" id="UP001345219">
    <property type="component" value="Chromosome 17"/>
</dbReference>
<dbReference type="EMBL" id="JAXIOK010000011">
    <property type="protein sequence ID" value="KAK4759763.1"/>
    <property type="molecule type" value="Genomic_DNA"/>
</dbReference>
<name>A0AAN7K1L3_9MYRT</name>
<dbReference type="InterPro" id="IPR047182">
    <property type="entry name" value="MRM1"/>
</dbReference>
<reference evidence="1 2" key="1">
    <citation type="journal article" date="2023" name="Hortic Res">
        <title>Pangenome of water caltrop reveals structural variations and asymmetric subgenome divergence after allopolyploidization.</title>
        <authorList>
            <person name="Zhang X."/>
            <person name="Chen Y."/>
            <person name="Wang L."/>
            <person name="Yuan Y."/>
            <person name="Fang M."/>
            <person name="Shi L."/>
            <person name="Lu R."/>
            <person name="Comes H.P."/>
            <person name="Ma Y."/>
            <person name="Chen Y."/>
            <person name="Huang G."/>
            <person name="Zhou Y."/>
            <person name="Zheng Z."/>
            <person name="Qiu Y."/>
        </authorList>
    </citation>
    <scope>NUCLEOTIDE SEQUENCE [LARGE SCALE GENOMIC DNA]</scope>
    <source>
        <tissue evidence="1">Roots</tissue>
    </source>
</reference>
<organism evidence="1 2">
    <name type="scientific">Trapa incisa</name>
    <dbReference type="NCBI Taxonomy" id="236973"/>
    <lineage>
        <taxon>Eukaryota</taxon>
        <taxon>Viridiplantae</taxon>
        <taxon>Streptophyta</taxon>
        <taxon>Embryophyta</taxon>
        <taxon>Tracheophyta</taxon>
        <taxon>Spermatophyta</taxon>
        <taxon>Magnoliopsida</taxon>
        <taxon>eudicotyledons</taxon>
        <taxon>Gunneridae</taxon>
        <taxon>Pentapetalae</taxon>
        <taxon>rosids</taxon>
        <taxon>malvids</taxon>
        <taxon>Myrtales</taxon>
        <taxon>Lythraceae</taxon>
        <taxon>Trapa</taxon>
    </lineage>
</organism>
<dbReference type="PANTHER" id="PTHR46103:SF1">
    <property type="entry name" value="RRNA METHYLTRANSFERASE 1, MITOCHONDRIAL"/>
    <property type="match status" value="1"/>
</dbReference>
<dbReference type="InterPro" id="IPR029026">
    <property type="entry name" value="tRNA_m1G_MTases_N"/>
</dbReference>
<comment type="caution">
    <text evidence="1">The sequence shown here is derived from an EMBL/GenBank/DDBJ whole genome shotgun (WGS) entry which is preliminary data.</text>
</comment>